<feature type="domain" description="G-protein coupled receptors family 1 profile" evidence="9">
    <location>
        <begin position="40"/>
        <end position="294"/>
    </location>
</feature>
<dbReference type="OrthoDB" id="10017513at2759"/>
<dbReference type="AlphaFoldDB" id="A0A815SIX2"/>
<dbReference type="PANTHER" id="PTHR24243">
    <property type="entry name" value="G-PROTEIN COUPLED RECEPTOR"/>
    <property type="match status" value="1"/>
</dbReference>
<reference evidence="10" key="1">
    <citation type="submission" date="2021-02" db="EMBL/GenBank/DDBJ databases">
        <authorList>
            <person name="Nowell W R."/>
        </authorList>
    </citation>
    <scope>NUCLEOTIDE SEQUENCE</scope>
</reference>
<dbReference type="Gene3D" id="1.20.1070.10">
    <property type="entry name" value="Rhodopsin 7-helix transmembrane proteins"/>
    <property type="match status" value="1"/>
</dbReference>
<name>A0A815SIX2_ADIRI</name>
<proteinExistence type="predicted"/>
<keyword evidence="7" id="KW-0807">Transducer</keyword>
<evidence type="ECO:0000256" key="7">
    <source>
        <dbReference type="ARBA" id="ARBA00023224"/>
    </source>
</evidence>
<keyword evidence="2 8" id="KW-0812">Transmembrane</keyword>
<keyword evidence="5 8" id="KW-0472">Membrane</keyword>
<dbReference type="InterPro" id="IPR017452">
    <property type="entry name" value="GPCR_Rhodpsn_7TM"/>
</dbReference>
<feature type="transmembrane region" description="Helical" evidence="8">
    <location>
        <begin position="184"/>
        <end position="206"/>
    </location>
</feature>
<dbReference type="GO" id="GO:0004930">
    <property type="term" value="F:G protein-coupled receptor activity"/>
    <property type="evidence" value="ECO:0007669"/>
    <property type="project" value="UniProtKB-KW"/>
</dbReference>
<sequence>MSTSNNISTQPSNTVVLASTIAKQYIIHLPVIFIALGFIGFLGNALTYLQKDIRTNPCSIYLFCGSIADVTNLLYNMLGNYLAAAHGVYIPWVKLPNLCKFYSFFLGFLPHLSINFLVMAIIDRYASTCAFTARIRRLNYINIVPWLIGITILLSFISSIRSLILYDYQDGKGCVPTQPLLNNILYTIINGTVQPVTMCIFVFLTFQNVRKSRQRVSGTGLVNPRRTRNQFISMILTQILATCVISLQWMIMYIYYFIPVQTPRTAEQQAIVSLFYSLTNYCYYLNNVKSFYLSMLTSKLFRKTFVKAFIKFLPRHQHQR</sequence>
<evidence type="ECO:0000259" key="9">
    <source>
        <dbReference type="PROSITE" id="PS50262"/>
    </source>
</evidence>
<evidence type="ECO:0000256" key="3">
    <source>
        <dbReference type="ARBA" id="ARBA00022989"/>
    </source>
</evidence>
<feature type="transmembrane region" description="Helical" evidence="8">
    <location>
        <begin position="101"/>
        <end position="122"/>
    </location>
</feature>
<feature type="transmembrane region" description="Helical" evidence="8">
    <location>
        <begin position="235"/>
        <end position="258"/>
    </location>
</feature>
<comment type="subcellular location">
    <subcellularLocation>
        <location evidence="1">Membrane</location>
        <topology evidence="1">Multi-pass membrane protein</topology>
    </subcellularLocation>
</comment>
<evidence type="ECO:0000256" key="5">
    <source>
        <dbReference type="ARBA" id="ARBA00023136"/>
    </source>
</evidence>
<keyword evidence="4" id="KW-0297">G-protein coupled receptor</keyword>
<keyword evidence="6" id="KW-0675">Receptor</keyword>
<accession>A0A815SIX2</accession>
<evidence type="ECO:0000256" key="1">
    <source>
        <dbReference type="ARBA" id="ARBA00004141"/>
    </source>
</evidence>
<evidence type="ECO:0000256" key="6">
    <source>
        <dbReference type="ARBA" id="ARBA00023170"/>
    </source>
</evidence>
<dbReference type="GO" id="GO:0005886">
    <property type="term" value="C:plasma membrane"/>
    <property type="evidence" value="ECO:0007669"/>
    <property type="project" value="TreeGrafter"/>
</dbReference>
<organism evidence="10 12">
    <name type="scientific">Adineta ricciae</name>
    <name type="common">Rotifer</name>
    <dbReference type="NCBI Taxonomy" id="249248"/>
    <lineage>
        <taxon>Eukaryota</taxon>
        <taxon>Metazoa</taxon>
        <taxon>Spiralia</taxon>
        <taxon>Gnathifera</taxon>
        <taxon>Rotifera</taxon>
        <taxon>Eurotatoria</taxon>
        <taxon>Bdelloidea</taxon>
        <taxon>Adinetida</taxon>
        <taxon>Adinetidae</taxon>
        <taxon>Adineta</taxon>
    </lineage>
</organism>
<gene>
    <name evidence="11" type="ORF">EDS130_LOCUS42089</name>
    <name evidence="10" type="ORF">XAT740_LOCUS39139</name>
</gene>
<feature type="transmembrane region" description="Helical" evidence="8">
    <location>
        <begin position="25"/>
        <end position="48"/>
    </location>
</feature>
<evidence type="ECO:0000313" key="12">
    <source>
        <dbReference type="Proteomes" id="UP000663828"/>
    </source>
</evidence>
<protein>
    <recommendedName>
        <fullName evidence="9">G-protein coupled receptors family 1 profile domain-containing protein</fullName>
    </recommendedName>
</protein>
<evidence type="ECO:0000313" key="10">
    <source>
        <dbReference type="EMBL" id="CAF1491974.1"/>
    </source>
</evidence>
<feature type="transmembrane region" description="Helical" evidence="8">
    <location>
        <begin position="60"/>
        <end position="81"/>
    </location>
</feature>
<dbReference type="EMBL" id="CAJNOR010004303">
    <property type="protein sequence ID" value="CAF1491974.1"/>
    <property type="molecule type" value="Genomic_DNA"/>
</dbReference>
<evidence type="ECO:0000256" key="2">
    <source>
        <dbReference type="ARBA" id="ARBA00022692"/>
    </source>
</evidence>
<dbReference type="PANTHER" id="PTHR24243:SF233">
    <property type="entry name" value="THYROTROPIN-RELEASING HORMONE RECEPTOR"/>
    <property type="match status" value="1"/>
</dbReference>
<evidence type="ECO:0000256" key="8">
    <source>
        <dbReference type="SAM" id="Phobius"/>
    </source>
</evidence>
<evidence type="ECO:0000256" key="4">
    <source>
        <dbReference type="ARBA" id="ARBA00023040"/>
    </source>
</evidence>
<feature type="transmembrane region" description="Helical" evidence="8">
    <location>
        <begin position="270"/>
        <end position="286"/>
    </location>
</feature>
<feature type="transmembrane region" description="Helical" evidence="8">
    <location>
        <begin position="143"/>
        <end position="164"/>
    </location>
</feature>
<dbReference type="SUPFAM" id="SSF81321">
    <property type="entry name" value="Family A G protein-coupled receptor-like"/>
    <property type="match status" value="1"/>
</dbReference>
<evidence type="ECO:0000313" key="11">
    <source>
        <dbReference type="EMBL" id="CAF1492173.1"/>
    </source>
</evidence>
<dbReference type="Proteomes" id="UP000663828">
    <property type="component" value="Unassembled WGS sequence"/>
</dbReference>
<dbReference type="EMBL" id="CAJNOJ010000592">
    <property type="protein sequence ID" value="CAF1492173.1"/>
    <property type="molecule type" value="Genomic_DNA"/>
</dbReference>
<comment type="caution">
    <text evidence="10">The sequence shown here is derived from an EMBL/GenBank/DDBJ whole genome shotgun (WGS) entry which is preliminary data.</text>
</comment>
<dbReference type="Proteomes" id="UP000663852">
    <property type="component" value="Unassembled WGS sequence"/>
</dbReference>
<keyword evidence="3 8" id="KW-1133">Transmembrane helix</keyword>
<keyword evidence="12" id="KW-1185">Reference proteome</keyword>
<dbReference type="PROSITE" id="PS50262">
    <property type="entry name" value="G_PROTEIN_RECEP_F1_2"/>
    <property type="match status" value="1"/>
</dbReference>